<dbReference type="EMBL" id="CP054706">
    <property type="protein sequence ID" value="QQK78816.1"/>
    <property type="molecule type" value="Genomic_DNA"/>
</dbReference>
<dbReference type="RefSeq" id="WP_200087491.1">
    <property type="nucleotide sequence ID" value="NZ_CP054706.1"/>
</dbReference>
<reference evidence="1 2" key="1">
    <citation type="submission" date="2020-06" db="EMBL/GenBank/DDBJ databases">
        <title>Genomic analysis of Salicibibacter sp. NKC21-4.</title>
        <authorList>
            <person name="Oh Y.J."/>
        </authorList>
    </citation>
    <scope>NUCLEOTIDE SEQUENCE [LARGE SCALE GENOMIC DNA]</scope>
    <source>
        <strain evidence="1 2">NKC21-4</strain>
    </source>
</reference>
<dbReference type="KEGG" id="scib:HUG20_02115"/>
<name>A0A7T6Z8K3_9BACI</name>
<proteinExistence type="predicted"/>
<protein>
    <submittedName>
        <fullName evidence="1">Uncharacterized protein</fullName>
    </submittedName>
</protein>
<evidence type="ECO:0000313" key="2">
    <source>
        <dbReference type="Proteomes" id="UP000595349"/>
    </source>
</evidence>
<evidence type="ECO:0000313" key="1">
    <source>
        <dbReference type="EMBL" id="QQK78816.1"/>
    </source>
</evidence>
<keyword evidence="2" id="KW-1185">Reference proteome</keyword>
<dbReference type="AlphaFoldDB" id="A0A7T6Z8K3"/>
<sequence>MQEERLKNMEGYTEQLIRMVADNNKIFSEMRQDFKDEKQVNQHRHEVLLTKLKQQNADTDYLRDQVSNQGIDINRRKNSELIGSCN</sequence>
<dbReference type="Proteomes" id="UP000595349">
    <property type="component" value="Chromosome"/>
</dbReference>
<gene>
    <name evidence="1" type="ORF">HUG20_02115</name>
</gene>
<accession>A0A7T6Z8K3</accession>
<organism evidence="1 2">
    <name type="scientific">Salicibibacter cibi</name>
    <dbReference type="NCBI Taxonomy" id="2743001"/>
    <lineage>
        <taxon>Bacteria</taxon>
        <taxon>Bacillati</taxon>
        <taxon>Bacillota</taxon>
        <taxon>Bacilli</taxon>
        <taxon>Bacillales</taxon>
        <taxon>Bacillaceae</taxon>
        <taxon>Salicibibacter</taxon>
    </lineage>
</organism>